<accession>A0A8H6ZQ68</accession>
<dbReference type="Proteomes" id="UP000623687">
    <property type="component" value="Unassembled WGS sequence"/>
</dbReference>
<dbReference type="VEuPathDB" id="FungiDB:PC9H_010038"/>
<gene>
    <name evidence="2" type="ORF">PC9H_010038</name>
</gene>
<name>A0A8H6ZQ68_PLEOS</name>
<feature type="region of interest" description="Disordered" evidence="1">
    <location>
        <begin position="374"/>
        <end position="423"/>
    </location>
</feature>
<dbReference type="OrthoDB" id="2919784at2759"/>
<dbReference type="AlphaFoldDB" id="A0A8H6ZQ68"/>
<feature type="region of interest" description="Disordered" evidence="1">
    <location>
        <begin position="314"/>
        <end position="348"/>
    </location>
</feature>
<evidence type="ECO:0000313" key="3">
    <source>
        <dbReference type="Proteomes" id="UP000623687"/>
    </source>
</evidence>
<dbReference type="EMBL" id="JACETU010000007">
    <property type="protein sequence ID" value="KAF7424727.1"/>
    <property type="molecule type" value="Genomic_DNA"/>
</dbReference>
<evidence type="ECO:0000313" key="2">
    <source>
        <dbReference type="EMBL" id="KAF7424727.1"/>
    </source>
</evidence>
<organism evidence="2 3">
    <name type="scientific">Pleurotus ostreatus</name>
    <name type="common">Oyster mushroom</name>
    <name type="synonym">White-rot fungus</name>
    <dbReference type="NCBI Taxonomy" id="5322"/>
    <lineage>
        <taxon>Eukaryota</taxon>
        <taxon>Fungi</taxon>
        <taxon>Dikarya</taxon>
        <taxon>Basidiomycota</taxon>
        <taxon>Agaricomycotina</taxon>
        <taxon>Agaricomycetes</taxon>
        <taxon>Agaricomycetidae</taxon>
        <taxon>Agaricales</taxon>
        <taxon>Pleurotineae</taxon>
        <taxon>Pleurotaceae</taxon>
        <taxon>Pleurotus</taxon>
    </lineage>
</organism>
<proteinExistence type="predicted"/>
<protein>
    <submittedName>
        <fullName evidence="2">Uncharacterized protein</fullName>
    </submittedName>
</protein>
<comment type="caution">
    <text evidence="2">The sequence shown here is derived from an EMBL/GenBank/DDBJ whole genome shotgun (WGS) entry which is preliminary data.</text>
</comment>
<feature type="compositionally biased region" description="Low complexity" evidence="1">
    <location>
        <begin position="395"/>
        <end position="420"/>
    </location>
</feature>
<reference evidence="2" key="1">
    <citation type="submission" date="2019-07" db="EMBL/GenBank/DDBJ databases">
        <authorList>
            <person name="Palmer J.M."/>
        </authorList>
    </citation>
    <scope>NUCLEOTIDE SEQUENCE</scope>
    <source>
        <strain evidence="2">PC9</strain>
    </source>
</reference>
<feature type="compositionally biased region" description="Polar residues" evidence="1">
    <location>
        <begin position="130"/>
        <end position="155"/>
    </location>
</feature>
<keyword evidence="3" id="KW-1185">Reference proteome</keyword>
<feature type="region of interest" description="Disordered" evidence="1">
    <location>
        <begin position="103"/>
        <end position="157"/>
    </location>
</feature>
<dbReference type="GeneID" id="59379856"/>
<evidence type="ECO:0000256" key="1">
    <source>
        <dbReference type="SAM" id="MobiDB-lite"/>
    </source>
</evidence>
<sequence>MHMADDTPRPYNSVEIQSAITAAQDRAATVPLDNYDAVTVSEDTRLLFAPSEHDSAVDILPFKRSSMILDFVAQPVADTTDEATPKPSIDIPTFEFSDFSADLTLSPTSSTTPSLSSDPPRPDSPSSTSNAIPSTGASATTPERTSKELPSTQLSPVKAATLMRSSWPLIKYVGRGTPIDRTRRSQWGGSIDYDNVGEDGVLYSTTVRSSSLDSAAQSSTRSVSPEWNLVSVTSSQRSQNLPPLQLMMGEEVEARGPLTDHLGISDRLEAKPKEWSDFMQGLLESTAAASASSEIDLSQLQASTSSLMIEETPAGADIGETSPDEQDARDATETPTARPSEEGTDDELKMDLGSTTALDLSLSVGPNTNHFPVPEYASGRMSPSVYSTAPPTPCASRPASSISRHSSCSSSSSTNTAMSRYSHRPGPPWWRKFLSRVEQLRKLRRMLRSLKH</sequence>
<feature type="compositionally biased region" description="Low complexity" evidence="1">
    <location>
        <begin position="103"/>
        <end position="129"/>
    </location>
</feature>
<dbReference type="RefSeq" id="XP_036628921.1">
    <property type="nucleotide sequence ID" value="XM_036779532.1"/>
</dbReference>